<gene>
    <name evidence="1" type="ORF">EVAR_71523_1</name>
</gene>
<protein>
    <submittedName>
        <fullName evidence="1">Uncharacterized protein</fullName>
    </submittedName>
</protein>
<comment type="caution">
    <text evidence="1">The sequence shown here is derived from an EMBL/GenBank/DDBJ whole genome shotgun (WGS) entry which is preliminary data.</text>
</comment>
<proteinExistence type="predicted"/>
<dbReference type="AlphaFoldDB" id="A0A4C1TAP8"/>
<accession>A0A4C1TAP8</accession>
<evidence type="ECO:0000313" key="1">
    <source>
        <dbReference type="EMBL" id="GBP11224.1"/>
    </source>
</evidence>
<name>A0A4C1TAP8_EUMVA</name>
<sequence length="32" mass="3488">LTSNETLERVPEEKLAHARKRLASAAIIEPSG</sequence>
<dbReference type="EMBL" id="BGZK01004847">
    <property type="protein sequence ID" value="GBP11224.1"/>
    <property type="molecule type" value="Genomic_DNA"/>
</dbReference>
<organism evidence="1 2">
    <name type="scientific">Eumeta variegata</name>
    <name type="common">Bagworm moth</name>
    <name type="synonym">Eumeta japonica</name>
    <dbReference type="NCBI Taxonomy" id="151549"/>
    <lineage>
        <taxon>Eukaryota</taxon>
        <taxon>Metazoa</taxon>
        <taxon>Ecdysozoa</taxon>
        <taxon>Arthropoda</taxon>
        <taxon>Hexapoda</taxon>
        <taxon>Insecta</taxon>
        <taxon>Pterygota</taxon>
        <taxon>Neoptera</taxon>
        <taxon>Endopterygota</taxon>
        <taxon>Lepidoptera</taxon>
        <taxon>Glossata</taxon>
        <taxon>Ditrysia</taxon>
        <taxon>Tineoidea</taxon>
        <taxon>Psychidae</taxon>
        <taxon>Oiketicinae</taxon>
        <taxon>Eumeta</taxon>
    </lineage>
</organism>
<keyword evidence="2" id="KW-1185">Reference proteome</keyword>
<feature type="non-terminal residue" evidence="1">
    <location>
        <position position="1"/>
    </location>
</feature>
<dbReference type="Proteomes" id="UP000299102">
    <property type="component" value="Unassembled WGS sequence"/>
</dbReference>
<reference evidence="1 2" key="1">
    <citation type="journal article" date="2019" name="Commun. Biol.">
        <title>The bagworm genome reveals a unique fibroin gene that provides high tensile strength.</title>
        <authorList>
            <person name="Kono N."/>
            <person name="Nakamura H."/>
            <person name="Ohtoshi R."/>
            <person name="Tomita M."/>
            <person name="Numata K."/>
            <person name="Arakawa K."/>
        </authorList>
    </citation>
    <scope>NUCLEOTIDE SEQUENCE [LARGE SCALE GENOMIC DNA]</scope>
</reference>
<evidence type="ECO:0000313" key="2">
    <source>
        <dbReference type="Proteomes" id="UP000299102"/>
    </source>
</evidence>